<dbReference type="RefSeq" id="WP_146405683.1">
    <property type="nucleotide sequence ID" value="NZ_SJPU01000001.1"/>
</dbReference>
<dbReference type="GO" id="GO:0004222">
    <property type="term" value="F:metalloendopeptidase activity"/>
    <property type="evidence" value="ECO:0007669"/>
    <property type="project" value="InterPro"/>
</dbReference>
<protein>
    <recommendedName>
        <fullName evidence="3">ATP-dependent zinc metalloprotease FtsH</fullName>
    </recommendedName>
</protein>
<keyword evidence="2" id="KW-1185">Reference proteome</keyword>
<dbReference type="EMBL" id="SJPU01000001">
    <property type="protein sequence ID" value="TWU18677.1"/>
    <property type="molecule type" value="Genomic_DNA"/>
</dbReference>
<evidence type="ECO:0000313" key="1">
    <source>
        <dbReference type="EMBL" id="TWU18677.1"/>
    </source>
</evidence>
<dbReference type="GO" id="GO:0006508">
    <property type="term" value="P:proteolysis"/>
    <property type="evidence" value="ECO:0007669"/>
    <property type="project" value="InterPro"/>
</dbReference>
<organism evidence="1 2">
    <name type="scientific">Allorhodopirellula heiligendammensis</name>
    <dbReference type="NCBI Taxonomy" id="2714739"/>
    <lineage>
        <taxon>Bacteria</taxon>
        <taxon>Pseudomonadati</taxon>
        <taxon>Planctomycetota</taxon>
        <taxon>Planctomycetia</taxon>
        <taxon>Pirellulales</taxon>
        <taxon>Pirellulaceae</taxon>
        <taxon>Allorhodopirellula</taxon>
    </lineage>
</organism>
<dbReference type="GO" id="GO:0005524">
    <property type="term" value="F:ATP binding"/>
    <property type="evidence" value="ECO:0007669"/>
    <property type="project" value="InterPro"/>
</dbReference>
<dbReference type="Gene3D" id="1.20.58.760">
    <property type="entry name" value="Peptidase M41"/>
    <property type="match status" value="1"/>
</dbReference>
<gene>
    <name evidence="1" type="ORF">Poly21_08410</name>
</gene>
<dbReference type="AlphaFoldDB" id="A0A5C6C3S2"/>
<dbReference type="Proteomes" id="UP000319908">
    <property type="component" value="Unassembled WGS sequence"/>
</dbReference>
<sequence length="172" mass="19635">MDWDWEPDDEDTYTAYHEAGHAIIGCALGARIESVSLSQQSGFDDEQPRRFGDCIVNWGRIDPDHLWQQQRELLTILAGPVAEWVYRGEDADEFDAASWQSDWQQAQRCVATMVSGTEKQHRLLGSVVARLRKMMSREPVWSAVAALADELTIGDPIEAERVAELVLFWWQE</sequence>
<dbReference type="OrthoDB" id="263464at2"/>
<proteinExistence type="predicted"/>
<name>A0A5C6C3S2_9BACT</name>
<dbReference type="SUPFAM" id="SSF140990">
    <property type="entry name" value="FtsH protease domain-like"/>
    <property type="match status" value="1"/>
</dbReference>
<dbReference type="InterPro" id="IPR037219">
    <property type="entry name" value="Peptidase_M41-like"/>
</dbReference>
<evidence type="ECO:0000313" key="2">
    <source>
        <dbReference type="Proteomes" id="UP000319908"/>
    </source>
</evidence>
<evidence type="ECO:0008006" key="3">
    <source>
        <dbReference type="Google" id="ProtNLM"/>
    </source>
</evidence>
<accession>A0A5C6C3S2</accession>
<reference evidence="1 2" key="1">
    <citation type="journal article" date="2020" name="Antonie Van Leeuwenhoek">
        <title>Rhodopirellula heiligendammensis sp. nov., Rhodopirellula pilleata sp. nov., and Rhodopirellula solitaria sp. nov. isolated from natural or artificial marine surfaces in Northern Germany and California, USA, and emended description of the genus Rhodopirellula.</title>
        <authorList>
            <person name="Kallscheuer N."/>
            <person name="Wiegand S."/>
            <person name="Jogler M."/>
            <person name="Boedeker C."/>
            <person name="Peeters S.H."/>
            <person name="Rast P."/>
            <person name="Heuer A."/>
            <person name="Jetten M.S.M."/>
            <person name="Rohde M."/>
            <person name="Jogler C."/>
        </authorList>
    </citation>
    <scope>NUCLEOTIDE SEQUENCE [LARGE SCALE GENOMIC DNA]</scope>
    <source>
        <strain evidence="1 2">Poly21</strain>
    </source>
</reference>
<dbReference type="GO" id="GO:0004176">
    <property type="term" value="F:ATP-dependent peptidase activity"/>
    <property type="evidence" value="ECO:0007669"/>
    <property type="project" value="InterPro"/>
</dbReference>
<comment type="caution">
    <text evidence="1">The sequence shown here is derived from an EMBL/GenBank/DDBJ whole genome shotgun (WGS) entry which is preliminary data.</text>
</comment>